<dbReference type="PRINTS" id="PR00380">
    <property type="entry name" value="KINESINHEAVY"/>
</dbReference>
<keyword evidence="9" id="KW-0206">Cytoskeleton</keyword>
<evidence type="ECO:0000256" key="3">
    <source>
        <dbReference type="ARBA" id="ARBA00022490"/>
    </source>
</evidence>
<gene>
    <name evidence="15" type="ORF">L873DRAFT_1842006</name>
</gene>
<comment type="subcellular location">
    <subcellularLocation>
        <location evidence="1">Cytoplasm</location>
        <location evidence="1">Cytoskeleton</location>
    </subcellularLocation>
</comment>
<dbReference type="FunFam" id="3.40.850.10:FF:000065">
    <property type="entry name" value="Kinesin-like protein"/>
    <property type="match status" value="1"/>
</dbReference>
<evidence type="ECO:0000256" key="4">
    <source>
        <dbReference type="ARBA" id="ARBA00022701"/>
    </source>
</evidence>
<dbReference type="Gene3D" id="3.40.850.10">
    <property type="entry name" value="Kinesin motor domain"/>
    <property type="match status" value="1"/>
</dbReference>
<dbReference type="GO" id="GO:0005874">
    <property type="term" value="C:microtubule"/>
    <property type="evidence" value="ECO:0007669"/>
    <property type="project" value="UniProtKB-KW"/>
</dbReference>
<evidence type="ECO:0000313" key="16">
    <source>
        <dbReference type="Proteomes" id="UP000276215"/>
    </source>
</evidence>
<evidence type="ECO:0000313" key="15">
    <source>
        <dbReference type="EMBL" id="RPB02154.1"/>
    </source>
</evidence>
<protein>
    <recommendedName>
        <fullName evidence="11">Kinesin-like protein</fullName>
    </recommendedName>
</protein>
<comment type="similarity">
    <text evidence="2">Belongs to the TRAFAC class myosin-kinesin ATPase superfamily. Kinesin family. KIN-14 subfamily.</text>
</comment>
<evidence type="ECO:0000256" key="6">
    <source>
        <dbReference type="ARBA" id="ARBA00022840"/>
    </source>
</evidence>
<dbReference type="InterPro" id="IPR027417">
    <property type="entry name" value="P-loop_NTPase"/>
</dbReference>
<keyword evidence="8 10" id="KW-0505">Motor protein</keyword>
<feature type="domain" description="Kinesin motor" evidence="14">
    <location>
        <begin position="483"/>
        <end position="817"/>
    </location>
</feature>
<keyword evidence="3" id="KW-0963">Cytoplasm</keyword>
<evidence type="ECO:0000256" key="8">
    <source>
        <dbReference type="ARBA" id="ARBA00023175"/>
    </source>
</evidence>
<feature type="region of interest" description="Disordered" evidence="13">
    <location>
        <begin position="1"/>
        <end position="165"/>
    </location>
</feature>
<dbReference type="InterPro" id="IPR027640">
    <property type="entry name" value="Kinesin-like_fam"/>
</dbReference>
<dbReference type="SUPFAM" id="SSF52540">
    <property type="entry name" value="P-loop containing nucleoside triphosphate hydrolases"/>
    <property type="match status" value="1"/>
</dbReference>
<evidence type="ECO:0000259" key="14">
    <source>
        <dbReference type="PROSITE" id="PS50067"/>
    </source>
</evidence>
<feature type="coiled-coil region" evidence="12">
    <location>
        <begin position="253"/>
        <end position="287"/>
    </location>
</feature>
<dbReference type="InterPro" id="IPR001752">
    <property type="entry name" value="Kinesin_motor_dom"/>
</dbReference>
<dbReference type="GO" id="GO:0005524">
    <property type="term" value="F:ATP binding"/>
    <property type="evidence" value="ECO:0007669"/>
    <property type="project" value="UniProtKB-UniRule"/>
</dbReference>
<evidence type="ECO:0000256" key="7">
    <source>
        <dbReference type="ARBA" id="ARBA00023054"/>
    </source>
</evidence>
<sequence length="830" mass="91851">MMPPPPQAVTDSLKQRSNSTSGRSPNSYYYSSSSSSYTSSSSTSPSRGTTPGSPLSPRPLPWNVTKRTVVNGQLTSKRITLAERAGTGGRSAVPTSTMKPAHARSVSSGIGRSTSTSGSTFSKSVGGRPNSSLGMSKGSAIPTGARPASAQGFRHPGGGDNALENGAKPVVKRKRELSINWLGDTDIKGRLEDTEAAIAEMREIQAQERIESMALKEQLEDHKLRGEEKPPKGISREVYTNGGDTAYQLETTRVTLETQNTQAQFELESYQKKTAELERILGDERRARATERDDASKRLRDETDEIRRRLRDEMDGIIRSHREALETMERRARNDLEDEKSARAREIQELKMQHAMEKQRMELEMDGSGRDLRALKAELETTRMELENAKNELQREKAMSASLRDSLSEQSGAALTLESSSRALRARIEVLESEGKTQANSCAELEEKLRESYEETRVAQEKLRAEETLRRKLHNQVQELKGNIRVFCRVRPTLPLESETPADIRFPNAGGESREIEVMGSTEKSAMGNVVTKNYPFQFDKVFGPAAQNPDVFEEISQLVQSALDGYNVCIFCYGQTGSGKTYTMSSEDGMIPRAVHQIYATAKGLEEKGWSYKMEGSFVEVYNENINDLLGQADDFDKKKHEIRHDPKELKTTITDINTVTLDNPAKVESILRRASQTRSVAATKANERSSRSHSVFILKLIGLNSVTGERSEGTLNLVDLAGSERLSHSQSTGERLKETQNINRSLSCLGDVIAALGNGKENSHIPYRNSKLTYLLQYSLGGNSKCLMFVMVSPMQAHLSETLTSLKFATKVNNTSIGTAKRQAKVTG</sequence>
<feature type="compositionally biased region" description="Polar residues" evidence="13">
    <location>
        <begin position="9"/>
        <end position="20"/>
    </location>
</feature>
<keyword evidence="4 11" id="KW-0493">Microtubule</keyword>
<dbReference type="GO" id="GO:0090307">
    <property type="term" value="P:mitotic spindle assembly"/>
    <property type="evidence" value="ECO:0007669"/>
    <property type="project" value="UniProtKB-ARBA"/>
</dbReference>
<feature type="compositionally biased region" description="Low complexity" evidence="13">
    <location>
        <begin position="21"/>
        <end position="53"/>
    </location>
</feature>
<keyword evidence="7 12" id="KW-0175">Coiled coil</keyword>
<evidence type="ECO:0000256" key="13">
    <source>
        <dbReference type="SAM" id="MobiDB-lite"/>
    </source>
</evidence>
<dbReference type="Proteomes" id="UP000276215">
    <property type="component" value="Unassembled WGS sequence"/>
</dbReference>
<evidence type="ECO:0000256" key="11">
    <source>
        <dbReference type="RuleBase" id="RU000394"/>
    </source>
</evidence>
<evidence type="ECO:0000256" key="10">
    <source>
        <dbReference type="PROSITE-ProRule" id="PRU00283"/>
    </source>
</evidence>
<evidence type="ECO:0000256" key="9">
    <source>
        <dbReference type="ARBA" id="ARBA00023212"/>
    </source>
</evidence>
<dbReference type="OrthoDB" id="3176171at2759"/>
<proteinExistence type="inferred from homology"/>
<keyword evidence="6 10" id="KW-0067">ATP-binding</keyword>
<dbReference type="CDD" id="cd01366">
    <property type="entry name" value="KISc_C_terminal"/>
    <property type="match status" value="1"/>
</dbReference>
<feature type="binding site" evidence="10">
    <location>
        <begin position="575"/>
        <end position="582"/>
    </location>
    <ligand>
        <name>ATP</name>
        <dbReference type="ChEBI" id="CHEBI:30616"/>
    </ligand>
</feature>
<organism evidence="15 16">
    <name type="scientific">Choiromyces venosus 120613-1</name>
    <dbReference type="NCBI Taxonomy" id="1336337"/>
    <lineage>
        <taxon>Eukaryota</taxon>
        <taxon>Fungi</taxon>
        <taxon>Dikarya</taxon>
        <taxon>Ascomycota</taxon>
        <taxon>Pezizomycotina</taxon>
        <taxon>Pezizomycetes</taxon>
        <taxon>Pezizales</taxon>
        <taxon>Tuberaceae</taxon>
        <taxon>Choiromyces</taxon>
    </lineage>
</organism>
<dbReference type="STRING" id="1336337.A0A3N4JUX4"/>
<dbReference type="AlphaFoldDB" id="A0A3N4JUX4"/>
<dbReference type="PROSITE" id="PS00411">
    <property type="entry name" value="KINESIN_MOTOR_1"/>
    <property type="match status" value="1"/>
</dbReference>
<feature type="coiled-coil region" evidence="12">
    <location>
        <begin position="318"/>
        <end position="483"/>
    </location>
</feature>
<accession>A0A3N4JUX4</accession>
<dbReference type="Pfam" id="PF00225">
    <property type="entry name" value="Kinesin"/>
    <property type="match status" value="1"/>
</dbReference>
<evidence type="ECO:0000256" key="5">
    <source>
        <dbReference type="ARBA" id="ARBA00022741"/>
    </source>
</evidence>
<dbReference type="GO" id="GO:0007018">
    <property type="term" value="P:microtubule-based movement"/>
    <property type="evidence" value="ECO:0007669"/>
    <property type="project" value="InterPro"/>
</dbReference>
<dbReference type="InterPro" id="IPR036961">
    <property type="entry name" value="Kinesin_motor_dom_sf"/>
</dbReference>
<dbReference type="GO" id="GO:0008017">
    <property type="term" value="F:microtubule binding"/>
    <property type="evidence" value="ECO:0007669"/>
    <property type="project" value="InterPro"/>
</dbReference>
<dbReference type="GO" id="GO:0008569">
    <property type="term" value="F:minus-end-directed microtubule motor activity"/>
    <property type="evidence" value="ECO:0007669"/>
    <property type="project" value="UniProtKB-ARBA"/>
</dbReference>
<evidence type="ECO:0000256" key="2">
    <source>
        <dbReference type="ARBA" id="ARBA00010899"/>
    </source>
</evidence>
<dbReference type="InterPro" id="IPR019821">
    <property type="entry name" value="Kinesin_motor_CS"/>
</dbReference>
<name>A0A3N4JUX4_9PEZI</name>
<evidence type="ECO:0000256" key="12">
    <source>
        <dbReference type="SAM" id="Coils"/>
    </source>
</evidence>
<dbReference type="PANTHER" id="PTHR47972:SF45">
    <property type="entry name" value="PROTEIN CLARET SEGREGATIONAL"/>
    <property type="match status" value="1"/>
</dbReference>
<feature type="compositionally biased region" description="Polar residues" evidence="13">
    <location>
        <begin position="65"/>
        <end position="78"/>
    </location>
</feature>
<dbReference type="PROSITE" id="PS50067">
    <property type="entry name" value="KINESIN_MOTOR_2"/>
    <property type="match status" value="1"/>
</dbReference>
<evidence type="ECO:0000256" key="1">
    <source>
        <dbReference type="ARBA" id="ARBA00004245"/>
    </source>
</evidence>
<feature type="compositionally biased region" description="Low complexity" evidence="13">
    <location>
        <begin position="105"/>
        <end position="127"/>
    </location>
</feature>
<reference evidence="15 16" key="1">
    <citation type="journal article" date="2018" name="Nat. Ecol. Evol.">
        <title>Pezizomycetes genomes reveal the molecular basis of ectomycorrhizal truffle lifestyle.</title>
        <authorList>
            <person name="Murat C."/>
            <person name="Payen T."/>
            <person name="Noel B."/>
            <person name="Kuo A."/>
            <person name="Morin E."/>
            <person name="Chen J."/>
            <person name="Kohler A."/>
            <person name="Krizsan K."/>
            <person name="Balestrini R."/>
            <person name="Da Silva C."/>
            <person name="Montanini B."/>
            <person name="Hainaut M."/>
            <person name="Levati E."/>
            <person name="Barry K.W."/>
            <person name="Belfiori B."/>
            <person name="Cichocki N."/>
            <person name="Clum A."/>
            <person name="Dockter R.B."/>
            <person name="Fauchery L."/>
            <person name="Guy J."/>
            <person name="Iotti M."/>
            <person name="Le Tacon F."/>
            <person name="Lindquist E.A."/>
            <person name="Lipzen A."/>
            <person name="Malagnac F."/>
            <person name="Mello A."/>
            <person name="Molinier V."/>
            <person name="Miyauchi S."/>
            <person name="Poulain J."/>
            <person name="Riccioni C."/>
            <person name="Rubini A."/>
            <person name="Sitrit Y."/>
            <person name="Splivallo R."/>
            <person name="Traeger S."/>
            <person name="Wang M."/>
            <person name="Zifcakova L."/>
            <person name="Wipf D."/>
            <person name="Zambonelli A."/>
            <person name="Paolocci F."/>
            <person name="Nowrousian M."/>
            <person name="Ottonello S."/>
            <person name="Baldrian P."/>
            <person name="Spatafora J.W."/>
            <person name="Henrissat B."/>
            <person name="Nagy L.G."/>
            <person name="Aury J.M."/>
            <person name="Wincker P."/>
            <person name="Grigoriev I.V."/>
            <person name="Bonfante P."/>
            <person name="Martin F.M."/>
        </authorList>
    </citation>
    <scope>NUCLEOTIDE SEQUENCE [LARGE SCALE GENOMIC DNA]</scope>
    <source>
        <strain evidence="15 16">120613-1</strain>
    </source>
</reference>
<dbReference type="PANTHER" id="PTHR47972">
    <property type="entry name" value="KINESIN-LIKE PROTEIN KLP-3"/>
    <property type="match status" value="1"/>
</dbReference>
<keyword evidence="5 10" id="KW-0547">Nucleotide-binding</keyword>
<keyword evidence="16" id="KW-1185">Reference proteome</keyword>
<dbReference type="EMBL" id="ML120369">
    <property type="protein sequence ID" value="RPB02154.1"/>
    <property type="molecule type" value="Genomic_DNA"/>
</dbReference>
<dbReference type="SMART" id="SM00129">
    <property type="entry name" value="KISc"/>
    <property type="match status" value="1"/>
</dbReference>